<protein>
    <submittedName>
        <fullName evidence="2">TPR repeat containing exported protein Putative periplasmic protein contains a protein prenylyltransferase domain</fullName>
    </submittedName>
</protein>
<feature type="region of interest" description="Disordered" evidence="1">
    <location>
        <begin position="119"/>
        <end position="146"/>
    </location>
</feature>
<feature type="compositionally biased region" description="Basic and acidic residues" evidence="1">
    <location>
        <begin position="126"/>
        <end position="146"/>
    </location>
</feature>
<evidence type="ECO:0000256" key="1">
    <source>
        <dbReference type="SAM" id="MobiDB-lite"/>
    </source>
</evidence>
<accession>A0A6S6S0F8</accession>
<gene>
    <name evidence="2" type="ORF">HELGO_WM2411</name>
</gene>
<reference evidence="2" key="1">
    <citation type="submission" date="2020-01" db="EMBL/GenBank/DDBJ databases">
        <authorList>
            <person name="Meier V. D."/>
            <person name="Meier V D."/>
        </authorList>
    </citation>
    <scope>NUCLEOTIDE SEQUENCE</scope>
    <source>
        <strain evidence="2">HLG_WM_MAG_01</strain>
    </source>
</reference>
<dbReference type="EMBL" id="CACVAS010000020">
    <property type="protein sequence ID" value="CAA6801183.1"/>
    <property type="molecule type" value="Genomic_DNA"/>
</dbReference>
<dbReference type="InterPro" id="IPR011990">
    <property type="entry name" value="TPR-like_helical_dom_sf"/>
</dbReference>
<name>A0A6S6S0F8_9BACT</name>
<keyword evidence="2" id="KW-0808">Transferase</keyword>
<evidence type="ECO:0000313" key="2">
    <source>
        <dbReference type="EMBL" id="CAA6801183.1"/>
    </source>
</evidence>
<organism evidence="2">
    <name type="scientific">uncultured Sulfurovum sp</name>
    <dbReference type="NCBI Taxonomy" id="269237"/>
    <lineage>
        <taxon>Bacteria</taxon>
        <taxon>Pseudomonadati</taxon>
        <taxon>Campylobacterota</taxon>
        <taxon>Epsilonproteobacteria</taxon>
        <taxon>Campylobacterales</taxon>
        <taxon>Sulfurovaceae</taxon>
        <taxon>Sulfurovum</taxon>
        <taxon>environmental samples</taxon>
    </lineage>
</organism>
<dbReference type="AlphaFoldDB" id="A0A6S6S0F8"/>
<sequence length="271" mass="30731">MMYLRKTFIGLMVTSSMLFSEPSVYGNANFSTGSQNTEYNQKKLLMLEQKISMQNERIDGLMSIVEGLSASVNELQHSSEPETVNNGQEKSSLLQDLGEMIDKINTTYVSKDALKKRLGNSQEENVPVKKREVASKDETNKKEDNKKLLESQSSAVLYSEGVRLFVKQAFDEAKKRFLLTDEKAYKTAASNYYLGEISYYTKKYEDAIFYFKKSAGLNDKVSYIDTLLLHTAISLDKTGQKEQARIFYENIITNYAGKKTASIARDRVGKL</sequence>
<proteinExistence type="predicted"/>
<dbReference type="GO" id="GO:0016740">
    <property type="term" value="F:transferase activity"/>
    <property type="evidence" value="ECO:0007669"/>
    <property type="project" value="UniProtKB-KW"/>
</dbReference>
<dbReference type="SUPFAM" id="SSF48452">
    <property type="entry name" value="TPR-like"/>
    <property type="match status" value="1"/>
</dbReference>
<dbReference type="Gene3D" id="1.25.40.10">
    <property type="entry name" value="Tetratricopeptide repeat domain"/>
    <property type="match status" value="1"/>
</dbReference>